<dbReference type="EMBL" id="JARKIF010000001">
    <property type="protein sequence ID" value="KAJ7649845.1"/>
    <property type="molecule type" value="Genomic_DNA"/>
</dbReference>
<proteinExistence type="predicted"/>
<sequence length="185" mass="20846">MRWTLPPVSLALDITPKSRHHLFLTNALRGTVFAGALKARRSKTGEFKEELGIHGFPLHYAIDGRHRNALPISSPPHLQSAKFTMELKLNLKCWRLKHWHVRRIAGGRAISQRVLLPRCRQHMQLRSSSAPMPVITLFLRDGFFLFLAIILYSTAEIIIWHSARPTLAQVPVVPATASAASPPRT</sequence>
<reference evidence="2" key="1">
    <citation type="submission" date="2023-03" db="EMBL/GenBank/DDBJ databases">
        <title>Massive genome expansion in bonnet fungi (Mycena s.s.) driven by repeated elements and novel gene families across ecological guilds.</title>
        <authorList>
            <consortium name="Lawrence Berkeley National Laboratory"/>
            <person name="Harder C.B."/>
            <person name="Miyauchi S."/>
            <person name="Viragh M."/>
            <person name="Kuo A."/>
            <person name="Thoen E."/>
            <person name="Andreopoulos B."/>
            <person name="Lu D."/>
            <person name="Skrede I."/>
            <person name="Drula E."/>
            <person name="Henrissat B."/>
            <person name="Morin E."/>
            <person name="Kohler A."/>
            <person name="Barry K."/>
            <person name="LaButti K."/>
            <person name="Morin E."/>
            <person name="Salamov A."/>
            <person name="Lipzen A."/>
            <person name="Mereny Z."/>
            <person name="Hegedus B."/>
            <person name="Baldrian P."/>
            <person name="Stursova M."/>
            <person name="Weitz H."/>
            <person name="Taylor A."/>
            <person name="Grigoriev I.V."/>
            <person name="Nagy L.G."/>
            <person name="Martin F."/>
            <person name="Kauserud H."/>
        </authorList>
    </citation>
    <scope>NUCLEOTIDE SEQUENCE</scope>
    <source>
        <strain evidence="2">9284</strain>
    </source>
</reference>
<dbReference type="Proteomes" id="UP001221142">
    <property type="component" value="Unassembled WGS sequence"/>
</dbReference>
<keyword evidence="1" id="KW-0472">Membrane</keyword>
<organism evidence="2 3">
    <name type="scientific">Roridomyces roridus</name>
    <dbReference type="NCBI Taxonomy" id="1738132"/>
    <lineage>
        <taxon>Eukaryota</taxon>
        <taxon>Fungi</taxon>
        <taxon>Dikarya</taxon>
        <taxon>Basidiomycota</taxon>
        <taxon>Agaricomycotina</taxon>
        <taxon>Agaricomycetes</taxon>
        <taxon>Agaricomycetidae</taxon>
        <taxon>Agaricales</taxon>
        <taxon>Marasmiineae</taxon>
        <taxon>Mycenaceae</taxon>
        <taxon>Roridomyces</taxon>
    </lineage>
</organism>
<evidence type="ECO:0000313" key="2">
    <source>
        <dbReference type="EMBL" id="KAJ7649845.1"/>
    </source>
</evidence>
<protein>
    <submittedName>
        <fullName evidence="2">Uncharacterized protein</fullName>
    </submittedName>
</protein>
<feature type="transmembrane region" description="Helical" evidence="1">
    <location>
        <begin position="142"/>
        <end position="163"/>
    </location>
</feature>
<accession>A0AAD7G0P5</accession>
<evidence type="ECO:0000256" key="1">
    <source>
        <dbReference type="SAM" id="Phobius"/>
    </source>
</evidence>
<comment type="caution">
    <text evidence="2">The sequence shown here is derived from an EMBL/GenBank/DDBJ whole genome shotgun (WGS) entry which is preliminary data.</text>
</comment>
<gene>
    <name evidence="2" type="ORF">FB45DRAFT_858805</name>
</gene>
<keyword evidence="1" id="KW-0812">Transmembrane</keyword>
<keyword evidence="1" id="KW-1133">Transmembrane helix</keyword>
<name>A0AAD7G0P5_9AGAR</name>
<evidence type="ECO:0000313" key="3">
    <source>
        <dbReference type="Proteomes" id="UP001221142"/>
    </source>
</evidence>
<dbReference type="AlphaFoldDB" id="A0AAD7G0P5"/>
<keyword evidence="3" id="KW-1185">Reference proteome</keyword>